<name>A0A345HKR6_9ACTN</name>
<dbReference type="RefSeq" id="WP_114658658.1">
    <property type="nucleotide sequence ID" value="NZ_CP031194.1"/>
</dbReference>
<dbReference type="PROSITE" id="PS51257">
    <property type="entry name" value="PROKAR_LIPOPROTEIN"/>
    <property type="match status" value="1"/>
</dbReference>
<dbReference type="EMBL" id="CP031194">
    <property type="protein sequence ID" value="AXG77290.1"/>
    <property type="molecule type" value="Genomic_DNA"/>
</dbReference>
<proteinExistence type="predicted"/>
<keyword evidence="2" id="KW-1185">Reference proteome</keyword>
<dbReference type="Proteomes" id="UP000253868">
    <property type="component" value="Chromosome"/>
</dbReference>
<dbReference type="KEGG" id="spad:DVK44_05845"/>
<evidence type="ECO:0000313" key="2">
    <source>
        <dbReference type="Proteomes" id="UP000253868"/>
    </source>
</evidence>
<accession>A0A345HKR6</accession>
<evidence type="ECO:0000313" key="1">
    <source>
        <dbReference type="EMBL" id="AXG77290.1"/>
    </source>
</evidence>
<dbReference type="AlphaFoldDB" id="A0A345HKR6"/>
<dbReference type="OrthoDB" id="4301920at2"/>
<reference evidence="2" key="1">
    <citation type="submission" date="2018-07" db="EMBL/GenBank/DDBJ databases">
        <authorList>
            <person name="Zhao J."/>
        </authorList>
    </citation>
    <scope>NUCLEOTIDE SEQUENCE [LARGE SCALE GENOMIC DNA]</scope>
    <source>
        <strain evidence="2">GSSD-12</strain>
    </source>
</reference>
<protein>
    <submittedName>
        <fullName evidence="1">Uncharacterized protein</fullName>
    </submittedName>
</protein>
<organism evidence="1 2">
    <name type="scientific">Streptomyces paludis</name>
    <dbReference type="NCBI Taxonomy" id="2282738"/>
    <lineage>
        <taxon>Bacteria</taxon>
        <taxon>Bacillati</taxon>
        <taxon>Actinomycetota</taxon>
        <taxon>Actinomycetes</taxon>
        <taxon>Kitasatosporales</taxon>
        <taxon>Streptomycetaceae</taxon>
        <taxon>Streptomyces</taxon>
    </lineage>
</organism>
<sequence length="114" mass="11904">MSVIDHRRLALAAGAALLTLGGATGCASLDRTGLGTIAYETANKHLVQVDSPRVRGCHRFAAAGAVKVTNRTRVDLVMYPSDHCAGGNTVYIPTATADEVAPGAGVWRSYTLVH</sequence>
<gene>
    <name evidence="1" type="ORF">DVK44_05845</name>
</gene>